<protein>
    <submittedName>
        <fullName evidence="4">LysM peptidoglycan-binding domain-containing protein</fullName>
    </submittedName>
</protein>
<feature type="region of interest" description="Disordered" evidence="1">
    <location>
        <begin position="128"/>
        <end position="149"/>
    </location>
</feature>
<keyword evidence="2" id="KW-0472">Membrane</keyword>
<dbReference type="Gene3D" id="1.25.40.10">
    <property type="entry name" value="Tetratricopeptide repeat domain"/>
    <property type="match status" value="1"/>
</dbReference>
<dbReference type="Pfam" id="PF01476">
    <property type="entry name" value="LysM"/>
    <property type="match status" value="2"/>
</dbReference>
<dbReference type="AlphaFoldDB" id="A0AB37HV95"/>
<dbReference type="EMBL" id="CP072385">
    <property type="protein sequence ID" value="QUC10407.1"/>
    <property type="molecule type" value="Genomic_DNA"/>
</dbReference>
<dbReference type="SMART" id="SM00257">
    <property type="entry name" value="LysM"/>
    <property type="match status" value="2"/>
</dbReference>
<feature type="compositionally biased region" description="Low complexity" evidence="1">
    <location>
        <begin position="256"/>
        <end position="273"/>
    </location>
</feature>
<dbReference type="InterPro" id="IPR005158">
    <property type="entry name" value="BTAD"/>
</dbReference>
<evidence type="ECO:0000256" key="1">
    <source>
        <dbReference type="SAM" id="MobiDB-lite"/>
    </source>
</evidence>
<name>A0AB37HV95_9ACTN</name>
<dbReference type="PROSITE" id="PS51782">
    <property type="entry name" value="LYSM"/>
    <property type="match status" value="2"/>
</dbReference>
<accession>A0AB37HV95</accession>
<dbReference type="Proteomes" id="UP000677180">
    <property type="component" value="Chromosome"/>
</dbReference>
<evidence type="ECO:0000259" key="3">
    <source>
        <dbReference type="PROSITE" id="PS51782"/>
    </source>
</evidence>
<feature type="region of interest" description="Disordered" evidence="1">
    <location>
        <begin position="582"/>
        <end position="613"/>
    </location>
</feature>
<dbReference type="PANTHER" id="PTHR34700:SF4">
    <property type="entry name" value="PHAGE-LIKE ELEMENT PBSX PROTEIN XKDP"/>
    <property type="match status" value="1"/>
</dbReference>
<dbReference type="SMART" id="SM01043">
    <property type="entry name" value="BTAD"/>
    <property type="match status" value="1"/>
</dbReference>
<dbReference type="InterPro" id="IPR018392">
    <property type="entry name" value="LysM"/>
</dbReference>
<dbReference type="Gene3D" id="3.10.350.10">
    <property type="entry name" value="LysM domain"/>
    <property type="match status" value="2"/>
</dbReference>
<feature type="region of interest" description="Disordered" evidence="1">
    <location>
        <begin position="254"/>
        <end position="313"/>
    </location>
</feature>
<dbReference type="InterPro" id="IPR011990">
    <property type="entry name" value="TPR-like_helical_dom_sf"/>
</dbReference>
<feature type="domain" description="LysM" evidence="3">
    <location>
        <begin position="151"/>
        <end position="199"/>
    </location>
</feature>
<feature type="compositionally biased region" description="Pro residues" evidence="1">
    <location>
        <begin position="274"/>
        <end position="296"/>
    </location>
</feature>
<evidence type="ECO:0000256" key="2">
    <source>
        <dbReference type="SAM" id="Phobius"/>
    </source>
</evidence>
<evidence type="ECO:0000313" key="5">
    <source>
        <dbReference type="Proteomes" id="UP000677180"/>
    </source>
</evidence>
<keyword evidence="2" id="KW-1133">Transmembrane helix</keyword>
<dbReference type="InterPro" id="IPR052196">
    <property type="entry name" value="Bact_Kbp"/>
</dbReference>
<organism evidence="4 5">
    <name type="scientific">Arachnia propionica</name>
    <dbReference type="NCBI Taxonomy" id="1750"/>
    <lineage>
        <taxon>Bacteria</taxon>
        <taxon>Bacillati</taxon>
        <taxon>Actinomycetota</taxon>
        <taxon>Actinomycetes</taxon>
        <taxon>Propionibacteriales</taxon>
        <taxon>Propionibacteriaceae</taxon>
        <taxon>Arachnia</taxon>
    </lineage>
</organism>
<feature type="transmembrane region" description="Helical" evidence="2">
    <location>
        <begin position="51"/>
        <end position="72"/>
    </location>
</feature>
<feature type="domain" description="LysM" evidence="3">
    <location>
        <begin position="201"/>
        <end position="250"/>
    </location>
</feature>
<keyword evidence="2" id="KW-0812">Transmembrane</keyword>
<sequence length="861" mass="92960">MRRVATAIAAALLLVVLLLGVPWLLLCWGWLAELATINWGSVFLRPDDGRITLGVLSLAGWLAWAMLALTTAGELLHTISRGRIRFRVPGTGWLRPVIALLVTAALSPVLTANAFSSPPDAPAAITAPAKIRPEDSATPSHTARQEPTGWREYEVQPGDELWDIAARELGAGERWRQLVAANPGIDIDHPPPPGTILRLPMTVRVERGDSLWHLAERHLGDPERWPELHEANRDRISDPDEIDTGWVLTLPGADVAAPGAQPRPAQPPVTVEPAPTPAPSPEATPTPPPTPSPAEDPGPVTKAPSADENPDLSGYLGPIGGLLAAGVITGLSLRRRNALHARPLGRRSIPVPPPLERFWTALGRRGTQPRTDDGPADLSPTSVLLGWRGEEEVWVTLEESRCLWLSGTQPDVLGMAAGTWTSLLCSQWSSEVDVVAAHPRETWAEAVDDPRLTVLPSTDEALAQLERLCAGRRVALGSDPLTAARSDPDRATGFAPTVFIFCDSLTPQQVVRVTRVLELGRVGVSVMAPVRQRPPAPGSRLELRNAQAATLDSGEEFEPQLIPGPARHALVELFASSIAPDSEPAPWWRDDPLPPDENPLPGSGPVKDPPMAAEPHSPTLLLLGEVDLVACDGPRPSRAAGRCLECCAWLLSNPGATPTQMRESLMVAESTRRSNMSRLRGWLGRGPEGEHLPDAYSGHIRLAASVSSDWERFQSLLAGGVNRASDSLLAEALALVRGTPLGSFEFQWSWAEQMRSDMVSMIVDAAAVLADRCTARWEHELADWAISQGVRAAGEVEPLVVRRIRSFAQRGDRAEVDRQVLQLTRSARASGRDLGPDSVRMIQEALQACRQGPRRQRSGVG</sequence>
<gene>
    <name evidence="4" type="ORF">J5A53_11505</name>
</gene>
<reference evidence="4" key="1">
    <citation type="submission" date="2021-03" db="EMBL/GenBank/DDBJ databases">
        <title>Human Oral Microbial Genomes.</title>
        <authorList>
            <person name="Johnston C.D."/>
            <person name="Chen T."/>
            <person name="Dewhirst F.E."/>
        </authorList>
    </citation>
    <scope>NUCLEOTIDE SEQUENCE</scope>
    <source>
        <strain evidence="4">F0714</strain>
    </source>
</reference>
<feature type="transmembrane region" description="Helical" evidence="2">
    <location>
        <begin position="93"/>
        <end position="115"/>
    </location>
</feature>
<evidence type="ECO:0000313" key="4">
    <source>
        <dbReference type="EMBL" id="QUC10407.1"/>
    </source>
</evidence>
<dbReference type="PANTHER" id="PTHR34700">
    <property type="entry name" value="POTASSIUM BINDING PROTEIN KBP"/>
    <property type="match status" value="1"/>
</dbReference>
<dbReference type="RefSeq" id="WP_014845943.1">
    <property type="nucleotide sequence ID" value="NZ_CP040007.1"/>
</dbReference>
<dbReference type="CDD" id="cd00118">
    <property type="entry name" value="LysM"/>
    <property type="match status" value="2"/>
</dbReference>
<dbReference type="InterPro" id="IPR036779">
    <property type="entry name" value="LysM_dom_sf"/>
</dbReference>
<proteinExistence type="predicted"/>